<dbReference type="PROSITE" id="PS51352">
    <property type="entry name" value="THIOREDOXIN_2"/>
    <property type="match status" value="1"/>
</dbReference>
<keyword evidence="3" id="KW-0735">Signal-anchor</keyword>
<name>A0A940NHQ4_9BACI</name>
<dbReference type="EMBL" id="JAGIYQ010000002">
    <property type="protein sequence ID" value="MBP0724257.1"/>
    <property type="molecule type" value="Genomic_DNA"/>
</dbReference>
<keyword evidence="6" id="KW-0472">Membrane</keyword>
<evidence type="ECO:0000313" key="8">
    <source>
        <dbReference type="EMBL" id="MBP0724257.1"/>
    </source>
</evidence>
<accession>A0A940NHQ4</accession>
<feature type="transmembrane region" description="Helical" evidence="6">
    <location>
        <begin position="6"/>
        <end position="25"/>
    </location>
</feature>
<dbReference type="Pfam" id="PF00578">
    <property type="entry name" value="AhpC-TSA"/>
    <property type="match status" value="1"/>
</dbReference>
<dbReference type="NCBIfam" id="NF002854">
    <property type="entry name" value="PRK03147.1"/>
    <property type="match status" value="1"/>
</dbReference>
<comment type="caution">
    <text evidence="8">The sequence shown here is derived from an EMBL/GenBank/DDBJ whole genome shotgun (WGS) entry which is preliminary data.</text>
</comment>
<evidence type="ECO:0000256" key="3">
    <source>
        <dbReference type="ARBA" id="ARBA00022968"/>
    </source>
</evidence>
<proteinExistence type="predicted"/>
<evidence type="ECO:0000259" key="7">
    <source>
        <dbReference type="PROSITE" id="PS51352"/>
    </source>
</evidence>
<evidence type="ECO:0000256" key="2">
    <source>
        <dbReference type="ARBA" id="ARBA00022748"/>
    </source>
</evidence>
<dbReference type="GO" id="GO:0016209">
    <property type="term" value="F:antioxidant activity"/>
    <property type="evidence" value="ECO:0007669"/>
    <property type="project" value="InterPro"/>
</dbReference>
<dbReference type="InterPro" id="IPR000866">
    <property type="entry name" value="AhpC/TSA"/>
</dbReference>
<keyword evidence="4" id="KW-1015">Disulfide bond</keyword>
<feature type="domain" description="Thioredoxin" evidence="7">
    <location>
        <begin position="35"/>
        <end position="174"/>
    </location>
</feature>
<dbReference type="PANTHER" id="PTHR42852">
    <property type="entry name" value="THIOL:DISULFIDE INTERCHANGE PROTEIN DSBE"/>
    <property type="match status" value="1"/>
</dbReference>
<sequence length="175" mass="19933">MKKNRLVVRTAILAILIAAIGYTFYINFFKKDEVIAVNDNAINFEMKDINTKKTYTLSDQKGKGVVINFWGSWCDPCKHEMPFINKVYQEYKDKGIQLLALDANESPFAVSKFVSDYGLTFPVGIDKDQNLIDLYGVGPLPTTFFVSPNGKIKRIAIGEMTEENFREYVKEILPN</sequence>
<evidence type="ECO:0000256" key="5">
    <source>
        <dbReference type="ARBA" id="ARBA00023284"/>
    </source>
</evidence>
<evidence type="ECO:0000256" key="6">
    <source>
        <dbReference type="SAM" id="Phobius"/>
    </source>
</evidence>
<evidence type="ECO:0000256" key="4">
    <source>
        <dbReference type="ARBA" id="ARBA00023157"/>
    </source>
</evidence>
<dbReference type="GO" id="GO:0017004">
    <property type="term" value="P:cytochrome complex assembly"/>
    <property type="evidence" value="ECO:0007669"/>
    <property type="project" value="UniProtKB-KW"/>
</dbReference>
<dbReference type="AlphaFoldDB" id="A0A940NHQ4"/>
<keyword evidence="6" id="KW-0812">Transmembrane</keyword>
<keyword evidence="9" id="KW-1185">Reference proteome</keyword>
<dbReference type="Proteomes" id="UP000682134">
    <property type="component" value="Unassembled WGS sequence"/>
</dbReference>
<gene>
    <name evidence="8" type="primary">resA</name>
    <name evidence="8" type="ORF">J5Y03_03545</name>
</gene>
<reference evidence="8" key="1">
    <citation type="submission" date="2021-04" db="EMBL/GenBank/DDBJ databases">
        <title>Genome seq and assembly of Bacillus sp.</title>
        <authorList>
            <person name="Chhetri G."/>
        </authorList>
    </citation>
    <scope>NUCLEOTIDE SEQUENCE</scope>
    <source>
        <strain evidence="8">RG28</strain>
    </source>
</reference>
<keyword evidence="6" id="KW-1133">Transmembrane helix</keyword>
<dbReference type="SUPFAM" id="SSF52833">
    <property type="entry name" value="Thioredoxin-like"/>
    <property type="match status" value="1"/>
</dbReference>
<dbReference type="CDD" id="cd02966">
    <property type="entry name" value="TlpA_like_family"/>
    <property type="match status" value="1"/>
</dbReference>
<keyword evidence="2" id="KW-0201">Cytochrome c-type biogenesis</keyword>
<dbReference type="PANTHER" id="PTHR42852:SF6">
    <property type="entry name" value="THIOL:DISULFIDE INTERCHANGE PROTEIN DSBE"/>
    <property type="match status" value="1"/>
</dbReference>
<evidence type="ECO:0000256" key="1">
    <source>
        <dbReference type="ARBA" id="ARBA00004196"/>
    </source>
</evidence>
<dbReference type="Gene3D" id="3.40.30.10">
    <property type="entry name" value="Glutaredoxin"/>
    <property type="match status" value="1"/>
</dbReference>
<dbReference type="InterPro" id="IPR050553">
    <property type="entry name" value="Thioredoxin_ResA/DsbE_sf"/>
</dbReference>
<dbReference type="InterPro" id="IPR036249">
    <property type="entry name" value="Thioredoxin-like_sf"/>
</dbReference>
<keyword evidence="5" id="KW-0676">Redox-active center</keyword>
<dbReference type="InterPro" id="IPR013766">
    <property type="entry name" value="Thioredoxin_domain"/>
</dbReference>
<dbReference type="GO" id="GO:0030313">
    <property type="term" value="C:cell envelope"/>
    <property type="evidence" value="ECO:0007669"/>
    <property type="project" value="UniProtKB-SubCell"/>
</dbReference>
<organism evidence="8 9">
    <name type="scientific">Gottfriedia endophytica</name>
    <dbReference type="NCBI Taxonomy" id="2820819"/>
    <lineage>
        <taxon>Bacteria</taxon>
        <taxon>Bacillati</taxon>
        <taxon>Bacillota</taxon>
        <taxon>Bacilli</taxon>
        <taxon>Bacillales</taxon>
        <taxon>Bacillaceae</taxon>
        <taxon>Gottfriedia</taxon>
    </lineage>
</organism>
<dbReference type="RefSeq" id="WP_209402598.1">
    <property type="nucleotide sequence ID" value="NZ_JAGIYQ010000002.1"/>
</dbReference>
<protein>
    <submittedName>
        <fullName evidence="8">Thiol-disulfide oxidoreductase ResA</fullName>
    </submittedName>
</protein>
<dbReference type="GO" id="GO:0016491">
    <property type="term" value="F:oxidoreductase activity"/>
    <property type="evidence" value="ECO:0007669"/>
    <property type="project" value="InterPro"/>
</dbReference>
<comment type="subcellular location">
    <subcellularLocation>
        <location evidence="1">Cell envelope</location>
    </subcellularLocation>
</comment>
<evidence type="ECO:0000313" key="9">
    <source>
        <dbReference type="Proteomes" id="UP000682134"/>
    </source>
</evidence>